<dbReference type="Proteomes" id="UP000308901">
    <property type="component" value="Unassembled WGS sequence"/>
</dbReference>
<organism evidence="2 3">
    <name type="scientific">Arcobacter arenosus</name>
    <dbReference type="NCBI Taxonomy" id="2576037"/>
    <lineage>
        <taxon>Bacteria</taxon>
        <taxon>Pseudomonadati</taxon>
        <taxon>Campylobacterota</taxon>
        <taxon>Epsilonproteobacteria</taxon>
        <taxon>Campylobacterales</taxon>
        <taxon>Arcobacteraceae</taxon>
        <taxon>Arcobacter</taxon>
    </lineage>
</organism>
<evidence type="ECO:0000313" key="3">
    <source>
        <dbReference type="Proteomes" id="UP000308901"/>
    </source>
</evidence>
<keyword evidence="3" id="KW-1185">Reference proteome</keyword>
<dbReference type="OrthoDB" id="9801758at2"/>
<evidence type="ECO:0000259" key="1">
    <source>
        <dbReference type="Pfam" id="PF03008"/>
    </source>
</evidence>
<feature type="domain" description="DUF234" evidence="1">
    <location>
        <begin position="126"/>
        <end position="216"/>
    </location>
</feature>
<comment type="caution">
    <text evidence="2">The sequence shown here is derived from an EMBL/GenBank/DDBJ whole genome shotgun (WGS) entry which is preliminary data.</text>
</comment>
<sequence length="270" mass="31603">METALNYFAVFGGLDIKVDMTKPLRTLIKRDILDKYYDIQEYIQKLTKNKAPYHKILTGIALGDRRVNSAFKRADVEYDEGIETIYELEELNIIQTETSMDFLTKNFEENDVADKLLFTAPFLRFWFAFVSPLYRGISRGEFDESFEKFNNYHNEFMSLVFEQLCHEFIKVTFKDDEIEDIGRYWDEEKNDINLLAQTESGKVIIGSCRYTNSKMKKNELSILRDYCENLEITPDYVVLFSKAGFSNELKAEKSNGLKLYTVKSLKSLII</sequence>
<reference evidence="2 3" key="1">
    <citation type="submission" date="2019-05" db="EMBL/GenBank/DDBJ databases">
        <title>Arcobacter sp. nov., isolated from sea sediment.</title>
        <authorList>
            <person name="Kim W."/>
        </authorList>
    </citation>
    <scope>NUCLEOTIDE SEQUENCE [LARGE SCALE GENOMIC DNA]</scope>
    <source>
        <strain evidence="2 3">CAU 1517</strain>
    </source>
</reference>
<dbReference type="PANTHER" id="PTHR34704">
    <property type="entry name" value="ATPASE"/>
    <property type="match status" value="1"/>
</dbReference>
<proteinExistence type="predicted"/>
<gene>
    <name evidence="2" type="ORF">FDK22_12455</name>
</gene>
<dbReference type="EMBL" id="VANU01000005">
    <property type="protein sequence ID" value="TLP37048.1"/>
    <property type="molecule type" value="Genomic_DNA"/>
</dbReference>
<accession>A0A5R8XZG7</accession>
<dbReference type="InterPro" id="IPR004256">
    <property type="entry name" value="DUF234"/>
</dbReference>
<dbReference type="Pfam" id="PF03008">
    <property type="entry name" value="DUF234"/>
    <property type="match status" value="1"/>
</dbReference>
<name>A0A5R8XZG7_9BACT</name>
<dbReference type="RefSeq" id="WP_138153302.1">
    <property type="nucleotide sequence ID" value="NZ_CBDDKQ010000003.1"/>
</dbReference>
<protein>
    <submittedName>
        <fullName evidence="2">DUF234 domain-containing protein</fullName>
    </submittedName>
</protein>
<dbReference type="AlphaFoldDB" id="A0A5R8XZG7"/>
<dbReference type="PANTHER" id="PTHR34704:SF1">
    <property type="entry name" value="ATPASE"/>
    <property type="match status" value="1"/>
</dbReference>
<evidence type="ECO:0000313" key="2">
    <source>
        <dbReference type="EMBL" id="TLP37048.1"/>
    </source>
</evidence>